<evidence type="ECO:0000313" key="2">
    <source>
        <dbReference type="Proteomes" id="UP000008312"/>
    </source>
</evidence>
<dbReference type="InParanoid" id="D8LVD7"/>
<proteinExistence type="predicted"/>
<organism evidence="1">
    <name type="scientific">Blastocystis hominis</name>
    <dbReference type="NCBI Taxonomy" id="12968"/>
    <lineage>
        <taxon>Eukaryota</taxon>
        <taxon>Sar</taxon>
        <taxon>Stramenopiles</taxon>
        <taxon>Bigyra</taxon>
        <taxon>Opalozoa</taxon>
        <taxon>Opalinata</taxon>
        <taxon>Blastocystidae</taxon>
        <taxon>Blastocystis</taxon>
    </lineage>
</organism>
<accession>D8LVD7</accession>
<dbReference type="OrthoDB" id="565552at2759"/>
<dbReference type="GeneID" id="24917511"/>
<gene>
    <name evidence="1" type="ORF">GSBLH_T00000193001</name>
</gene>
<sequence>MEAIFSSIPGSLKPAKWFSSITLKQGVEKMLMHYIPEVKRVLNKGDEELPLEERERQSNAERKEMEYLDNFNKELDRMIAEEKARIKEEAKKKLEKL</sequence>
<dbReference type="Proteomes" id="UP000008312">
    <property type="component" value="Unassembled WGS sequence"/>
</dbReference>
<dbReference type="AlphaFoldDB" id="D8LVD7"/>
<reference evidence="1" key="1">
    <citation type="submission" date="2010-02" db="EMBL/GenBank/DDBJ databases">
        <title>Sequencing and annotation of the Blastocystis hominis genome.</title>
        <authorList>
            <person name="Wincker P."/>
        </authorList>
    </citation>
    <scope>NUCLEOTIDE SEQUENCE</scope>
    <source>
        <strain evidence="1">Singapore isolate B</strain>
    </source>
</reference>
<name>D8LVD7_BLAHO</name>
<dbReference type="Gene3D" id="3.30.300.130">
    <property type="entry name" value="Fe-S cluster assembly (FSCA)"/>
    <property type="match status" value="1"/>
</dbReference>
<dbReference type="InterPro" id="IPR034904">
    <property type="entry name" value="FSCA_dom_sf"/>
</dbReference>
<protein>
    <submittedName>
        <fullName evidence="1">Uncharacterized protein</fullName>
    </submittedName>
</protein>
<dbReference type="EMBL" id="FN668638">
    <property type="protein sequence ID" value="CBK19776.2"/>
    <property type="molecule type" value="Genomic_DNA"/>
</dbReference>
<dbReference type="RefSeq" id="XP_012893824.1">
    <property type="nucleotide sequence ID" value="XM_013038370.1"/>
</dbReference>
<evidence type="ECO:0000313" key="1">
    <source>
        <dbReference type="EMBL" id="CBK19776.2"/>
    </source>
</evidence>
<keyword evidence="2" id="KW-1185">Reference proteome</keyword>